<comment type="caution">
    <text evidence="6">The sequence shown here is derived from an EMBL/GenBank/DDBJ whole genome shotgun (WGS) entry which is preliminary data.</text>
</comment>
<keyword evidence="7" id="KW-1185">Reference proteome</keyword>
<dbReference type="GO" id="GO:0005524">
    <property type="term" value="F:ATP binding"/>
    <property type="evidence" value="ECO:0007669"/>
    <property type="project" value="UniProtKB-KW"/>
</dbReference>
<dbReference type="InterPro" id="IPR003439">
    <property type="entry name" value="ABC_transporter-like_ATP-bd"/>
</dbReference>
<evidence type="ECO:0000313" key="7">
    <source>
        <dbReference type="Proteomes" id="UP000589626"/>
    </source>
</evidence>
<dbReference type="InterPro" id="IPR027417">
    <property type="entry name" value="P-loop_NTPase"/>
</dbReference>
<dbReference type="RefSeq" id="WP_183592762.1">
    <property type="nucleotide sequence ID" value="NZ_JACHWR010000002.1"/>
</dbReference>
<keyword evidence="3" id="KW-0547">Nucleotide-binding</keyword>
<evidence type="ECO:0000256" key="2">
    <source>
        <dbReference type="ARBA" id="ARBA00022737"/>
    </source>
</evidence>
<dbReference type="PROSITE" id="PS00211">
    <property type="entry name" value="ABC_TRANSPORTER_1"/>
    <property type="match status" value="1"/>
</dbReference>
<name>A0A7W4Z1G4_9ACTN</name>
<protein>
    <submittedName>
        <fullName evidence="6">ABC-type sugar transport system ATPase subunit</fullName>
    </submittedName>
</protein>
<proteinExistence type="predicted"/>
<dbReference type="GO" id="GO:0016887">
    <property type="term" value="F:ATP hydrolysis activity"/>
    <property type="evidence" value="ECO:0007669"/>
    <property type="project" value="InterPro"/>
</dbReference>
<dbReference type="Gene3D" id="3.40.50.300">
    <property type="entry name" value="P-loop containing nucleotide triphosphate hydrolases"/>
    <property type="match status" value="2"/>
</dbReference>
<evidence type="ECO:0000256" key="4">
    <source>
        <dbReference type="ARBA" id="ARBA00022840"/>
    </source>
</evidence>
<feature type="domain" description="ABC transporter" evidence="5">
    <location>
        <begin position="17"/>
        <end position="250"/>
    </location>
</feature>
<keyword evidence="6" id="KW-0762">Sugar transport</keyword>
<dbReference type="CDD" id="cd03216">
    <property type="entry name" value="ABC_Carb_Monos_I"/>
    <property type="match status" value="1"/>
</dbReference>
<dbReference type="EMBL" id="JACHWR010000002">
    <property type="protein sequence ID" value="MBB3042843.1"/>
    <property type="molecule type" value="Genomic_DNA"/>
</dbReference>
<organism evidence="6 7">
    <name type="scientific">Nocardioides soli</name>
    <dbReference type="NCBI Taxonomy" id="1036020"/>
    <lineage>
        <taxon>Bacteria</taxon>
        <taxon>Bacillati</taxon>
        <taxon>Actinomycetota</taxon>
        <taxon>Actinomycetes</taxon>
        <taxon>Propionibacteriales</taxon>
        <taxon>Nocardioidaceae</taxon>
        <taxon>Nocardioides</taxon>
    </lineage>
</organism>
<sequence>MDDTVGDLDAAAAVPVLDVRDLVKDYPGQRALDGAAFEVRQGEIHGLLGENGAGKSTLIKCVGGVVRPTSGEIRVVGQEVTLRSAKDAHALGISIIHQQSNLVGSLSIADNLAVGDSSSLLVHPRAERRRVREMLDEVGLDLDPRVLVASLRPHESAMVAVAKALHSHAKLVILDEPTTALSAEETDILFGQIRSLASRGTAFVYVSHRLGEVFRLVDRVTVLRSGRRIGTWDAPAENQPAILDAIVGDKVPQRAEQSNGPDRGRPLIEVRNLAVEPCADVAFVAHEREVVGLAGLTGSGAEEVASVLSGAVRPASGAVLVRGEEVRLGLPRRAIRAGIATIPKDRHREALLPGFSIRENISLASSGRFLTDPVSRTVRPDRERRAVTEAMQSLRVKATGPQQSVSTLSGGNQQKVVIARWLLEDFAGYVFIDPCAGVDIGAKAEIYNIIRARARAGAAVVFTSSEPEEYQRVCDRVLVFHQGRMVAELVGPEIEENAIVRSSLEPPAQHTLNQKEAVS</sequence>
<evidence type="ECO:0000256" key="3">
    <source>
        <dbReference type="ARBA" id="ARBA00022741"/>
    </source>
</evidence>
<dbReference type="InterPro" id="IPR003593">
    <property type="entry name" value="AAA+_ATPase"/>
</dbReference>
<dbReference type="SUPFAM" id="SSF52540">
    <property type="entry name" value="P-loop containing nucleoside triphosphate hydrolases"/>
    <property type="match status" value="2"/>
</dbReference>
<keyword evidence="2" id="KW-0677">Repeat</keyword>
<gene>
    <name evidence="6" type="ORF">FHU40_002661</name>
</gene>
<keyword evidence="1" id="KW-0813">Transport</keyword>
<evidence type="ECO:0000256" key="1">
    <source>
        <dbReference type="ARBA" id="ARBA00022448"/>
    </source>
</evidence>
<dbReference type="PROSITE" id="PS50893">
    <property type="entry name" value="ABC_TRANSPORTER_2"/>
    <property type="match status" value="2"/>
</dbReference>
<dbReference type="Pfam" id="PF00005">
    <property type="entry name" value="ABC_tran"/>
    <property type="match status" value="2"/>
</dbReference>
<keyword evidence="4" id="KW-0067">ATP-binding</keyword>
<evidence type="ECO:0000313" key="6">
    <source>
        <dbReference type="EMBL" id="MBB3042843.1"/>
    </source>
</evidence>
<feature type="domain" description="ABC transporter" evidence="5">
    <location>
        <begin position="262"/>
        <end position="507"/>
    </location>
</feature>
<dbReference type="PANTHER" id="PTHR43790:SF9">
    <property type="entry name" value="GALACTOFURANOSE TRANSPORTER ATP-BINDING PROTEIN YTFR"/>
    <property type="match status" value="1"/>
</dbReference>
<dbReference type="Proteomes" id="UP000589626">
    <property type="component" value="Unassembled WGS sequence"/>
</dbReference>
<evidence type="ECO:0000259" key="5">
    <source>
        <dbReference type="PROSITE" id="PS50893"/>
    </source>
</evidence>
<dbReference type="AlphaFoldDB" id="A0A7W4Z1G4"/>
<dbReference type="InterPro" id="IPR050107">
    <property type="entry name" value="ABC_carbohydrate_import_ATPase"/>
</dbReference>
<dbReference type="SMART" id="SM00382">
    <property type="entry name" value="AAA"/>
    <property type="match status" value="2"/>
</dbReference>
<reference evidence="6 7" key="1">
    <citation type="submission" date="2020-08" db="EMBL/GenBank/DDBJ databases">
        <title>Sequencing the genomes of 1000 actinobacteria strains.</title>
        <authorList>
            <person name="Klenk H.-P."/>
        </authorList>
    </citation>
    <scope>NUCLEOTIDE SEQUENCE [LARGE SCALE GENOMIC DNA]</scope>
    <source>
        <strain evidence="6 7">DSM 105498</strain>
    </source>
</reference>
<dbReference type="InterPro" id="IPR017871">
    <property type="entry name" value="ABC_transporter-like_CS"/>
</dbReference>
<dbReference type="PANTHER" id="PTHR43790">
    <property type="entry name" value="CARBOHYDRATE TRANSPORT ATP-BINDING PROTEIN MG119-RELATED"/>
    <property type="match status" value="1"/>
</dbReference>
<accession>A0A7W4Z1G4</accession>
<dbReference type="CDD" id="cd03215">
    <property type="entry name" value="ABC_Carb_Monos_II"/>
    <property type="match status" value="1"/>
</dbReference>